<organism evidence="2 3">
    <name type="scientific">Pirellulimonas nuda</name>
    <dbReference type="NCBI Taxonomy" id="2528009"/>
    <lineage>
        <taxon>Bacteria</taxon>
        <taxon>Pseudomonadati</taxon>
        <taxon>Planctomycetota</taxon>
        <taxon>Planctomycetia</taxon>
        <taxon>Pirellulales</taxon>
        <taxon>Lacipirellulaceae</taxon>
        <taxon>Pirellulimonas</taxon>
    </lineage>
</organism>
<evidence type="ECO:0008006" key="4">
    <source>
        <dbReference type="Google" id="ProtNLM"/>
    </source>
</evidence>
<protein>
    <recommendedName>
        <fullName evidence="4">TIGR03545 family protein</fullName>
    </recommendedName>
</protein>
<dbReference type="Proteomes" id="UP000317429">
    <property type="component" value="Chromosome"/>
</dbReference>
<dbReference type="AlphaFoldDB" id="A0A518DGE8"/>
<feature type="coiled-coil region" evidence="1">
    <location>
        <begin position="188"/>
        <end position="215"/>
    </location>
</feature>
<keyword evidence="1" id="KW-0175">Coiled coil</keyword>
<dbReference type="OrthoDB" id="231813at2"/>
<evidence type="ECO:0000313" key="3">
    <source>
        <dbReference type="Proteomes" id="UP000317429"/>
    </source>
</evidence>
<keyword evidence="3" id="KW-1185">Reference proteome</keyword>
<dbReference type="EMBL" id="CP036291">
    <property type="protein sequence ID" value="QDU90539.1"/>
    <property type="molecule type" value="Genomic_DNA"/>
</dbReference>
<dbReference type="KEGG" id="pnd:Pla175_39450"/>
<evidence type="ECO:0000256" key="1">
    <source>
        <dbReference type="SAM" id="Coils"/>
    </source>
</evidence>
<dbReference type="NCBIfam" id="TIGR03545">
    <property type="entry name" value="TIGR03545 family protein"/>
    <property type="match status" value="1"/>
</dbReference>
<dbReference type="InterPro" id="IPR019934">
    <property type="entry name" value="CHP03545"/>
</dbReference>
<dbReference type="RefSeq" id="WP_145289226.1">
    <property type="nucleotide sequence ID" value="NZ_CP036291.1"/>
</dbReference>
<name>A0A518DGE8_9BACT</name>
<feature type="coiled-coil region" evidence="1">
    <location>
        <begin position="539"/>
        <end position="566"/>
    </location>
</feature>
<accession>A0A518DGE8</accession>
<gene>
    <name evidence="2" type="ORF">Pla175_39450</name>
</gene>
<proteinExistence type="predicted"/>
<reference evidence="2 3" key="1">
    <citation type="submission" date="2019-02" db="EMBL/GenBank/DDBJ databases">
        <title>Deep-cultivation of Planctomycetes and their phenomic and genomic characterization uncovers novel biology.</title>
        <authorList>
            <person name="Wiegand S."/>
            <person name="Jogler M."/>
            <person name="Boedeker C."/>
            <person name="Pinto D."/>
            <person name="Vollmers J."/>
            <person name="Rivas-Marin E."/>
            <person name="Kohn T."/>
            <person name="Peeters S.H."/>
            <person name="Heuer A."/>
            <person name="Rast P."/>
            <person name="Oberbeckmann S."/>
            <person name="Bunk B."/>
            <person name="Jeske O."/>
            <person name="Meyerdierks A."/>
            <person name="Storesund J.E."/>
            <person name="Kallscheuer N."/>
            <person name="Luecker S."/>
            <person name="Lage O.M."/>
            <person name="Pohl T."/>
            <person name="Merkel B.J."/>
            <person name="Hornburger P."/>
            <person name="Mueller R.-W."/>
            <person name="Bruemmer F."/>
            <person name="Labrenz M."/>
            <person name="Spormann A.M."/>
            <person name="Op den Camp H."/>
            <person name="Overmann J."/>
            <person name="Amann R."/>
            <person name="Jetten M.S.M."/>
            <person name="Mascher T."/>
            <person name="Medema M.H."/>
            <person name="Devos D.P."/>
            <person name="Kaster A.-K."/>
            <person name="Ovreas L."/>
            <person name="Rohde M."/>
            <person name="Galperin M.Y."/>
            <person name="Jogler C."/>
        </authorList>
    </citation>
    <scope>NUCLEOTIDE SEQUENCE [LARGE SCALE GENOMIC DNA]</scope>
    <source>
        <strain evidence="2 3">Pla175</strain>
    </source>
</reference>
<sequence length="601" mass="65103">MMITRVKKLLRWDYIAVRLILLFVLLYVSEVGLAIALKWGAVTAGQAATGARVDVDKVKASLLGARVAIGHVQIADPRSPMKNLVEADSIELDFDGRALLHGSATADLGVIRGLRFGTDRVTSGELEKSDGADDQSGPAAPSWMADAASQRAAAWMDDLEGRFAEDVTAQFESVRLAEELAAKWPAEYASLAAEARQIQGEVKLLEQQAKDARQNPLRNVEFIRDLPSRITGYQQKLKSLRGRMTALPESVRADRQRVAQARQHDEALLREKLKVNNANAQQLTDYLLGEQIGQPLAQMVGWLKWARALAPSKPEQATTTAKRGQDVRFAGCQVLPNLLVRRLELEGVVRVAGRSADLRGVVTDFTTQPRVLGQPMRIAIDTTGALPIVLRGTIDRTGDSPLDELVAECATVALPKADLGAGRRLRLDVAPSTAAVSVSVRLEGDALDGDIQINQQQVRISSRVDGDFGPVSGRVLTGAVDQSLGRLDKLVTRVTLTGTLDEPKWEVWSTLGPAVAEAVDRAVAGVVQQQTDRLAGEAQKQVDAQLQKLDSQLAAARDKATAAIDEPVKKLEQLVAETTQKALGNALPVQQLGEKFFPLKR</sequence>
<evidence type="ECO:0000313" key="2">
    <source>
        <dbReference type="EMBL" id="QDU90539.1"/>
    </source>
</evidence>